<gene>
    <name evidence="2" type="ORF">GB927_028355</name>
</gene>
<dbReference type="Proteomes" id="UP000996601">
    <property type="component" value="Unassembled WGS sequence"/>
</dbReference>
<accession>A0ABT1RFM0</accession>
<dbReference type="EMBL" id="WHSB02000016">
    <property type="protein sequence ID" value="MCQ4633977.1"/>
    <property type="molecule type" value="Genomic_DNA"/>
</dbReference>
<evidence type="ECO:0000256" key="1">
    <source>
        <dbReference type="SAM" id="Phobius"/>
    </source>
</evidence>
<feature type="transmembrane region" description="Helical" evidence="1">
    <location>
        <begin position="41"/>
        <end position="65"/>
    </location>
</feature>
<feature type="transmembrane region" description="Helical" evidence="1">
    <location>
        <begin position="12"/>
        <end position="29"/>
    </location>
</feature>
<name>A0ABT1RFM0_9HYPH</name>
<keyword evidence="1" id="KW-0472">Membrane</keyword>
<keyword evidence="1" id="KW-0812">Transmembrane</keyword>
<proteinExistence type="predicted"/>
<sequence>MPALVRYMLSRLFIGFVLGVGSAVAILQVEPPPFGATLGPLEALLFTYGVGSAFSLGYLATALGWDNMEV</sequence>
<dbReference type="RefSeq" id="WP_256120590.1">
    <property type="nucleotide sequence ID" value="NZ_WHSB02000016.1"/>
</dbReference>
<protein>
    <submittedName>
        <fullName evidence="2">Uncharacterized protein</fullName>
    </submittedName>
</protein>
<reference evidence="2" key="1">
    <citation type="submission" date="2021-07" db="EMBL/GenBank/DDBJ databases">
        <title>Shinella sp. nov., a novel member of the genus Shinella from water.</title>
        <authorList>
            <person name="Deng Y."/>
        </authorList>
    </citation>
    <scope>NUCLEOTIDE SEQUENCE</scope>
    <source>
        <strain evidence="2">CPCC 100929</strain>
    </source>
</reference>
<comment type="caution">
    <text evidence="2">The sequence shown here is derived from an EMBL/GenBank/DDBJ whole genome shotgun (WGS) entry which is preliminary data.</text>
</comment>
<evidence type="ECO:0000313" key="2">
    <source>
        <dbReference type="EMBL" id="MCQ4633977.1"/>
    </source>
</evidence>
<keyword evidence="3" id="KW-1185">Reference proteome</keyword>
<evidence type="ECO:0000313" key="3">
    <source>
        <dbReference type="Proteomes" id="UP000996601"/>
    </source>
</evidence>
<keyword evidence="1" id="KW-1133">Transmembrane helix</keyword>
<organism evidence="2 3">
    <name type="scientific">Shinella lacus</name>
    <dbReference type="NCBI Taxonomy" id="2654216"/>
    <lineage>
        <taxon>Bacteria</taxon>
        <taxon>Pseudomonadati</taxon>
        <taxon>Pseudomonadota</taxon>
        <taxon>Alphaproteobacteria</taxon>
        <taxon>Hyphomicrobiales</taxon>
        <taxon>Rhizobiaceae</taxon>
        <taxon>Shinella</taxon>
    </lineage>
</organism>